<dbReference type="SUPFAM" id="SSF54427">
    <property type="entry name" value="NTF2-like"/>
    <property type="match status" value="1"/>
</dbReference>
<accession>A0A1X0B5T0</accession>
<dbReference type="Gene3D" id="3.10.450.50">
    <property type="match status" value="1"/>
</dbReference>
<comment type="caution">
    <text evidence="1">The sequence shown here is derived from an EMBL/GenBank/DDBJ whole genome shotgun (WGS) entry which is preliminary data.</text>
</comment>
<evidence type="ECO:0008006" key="3">
    <source>
        <dbReference type="Google" id="ProtNLM"/>
    </source>
</evidence>
<proteinExistence type="predicted"/>
<dbReference type="RefSeq" id="WP_083162645.1">
    <property type="nucleotide sequence ID" value="NZ_MVHF01000006.1"/>
</dbReference>
<gene>
    <name evidence="1" type="ORF">BST13_08635</name>
</gene>
<evidence type="ECO:0000313" key="1">
    <source>
        <dbReference type="EMBL" id="ORA37206.1"/>
    </source>
</evidence>
<evidence type="ECO:0000313" key="2">
    <source>
        <dbReference type="Proteomes" id="UP000192448"/>
    </source>
</evidence>
<keyword evidence="2" id="KW-1185">Reference proteome</keyword>
<dbReference type="OrthoDB" id="3681559at2"/>
<dbReference type="AlphaFoldDB" id="A0A1X0B5T0"/>
<dbReference type="InterPro" id="IPR032710">
    <property type="entry name" value="NTF2-like_dom_sf"/>
</dbReference>
<protein>
    <recommendedName>
        <fullName evidence="3">SnoaL-like domain-containing protein</fullName>
    </recommendedName>
</protein>
<organism evidence="1 2">
    <name type="scientific">Mycobacterium aquaticum</name>
    <dbReference type="NCBI Taxonomy" id="1927124"/>
    <lineage>
        <taxon>Bacteria</taxon>
        <taxon>Bacillati</taxon>
        <taxon>Actinomycetota</taxon>
        <taxon>Actinomycetes</taxon>
        <taxon>Mycobacteriales</taxon>
        <taxon>Mycobacteriaceae</taxon>
        <taxon>Mycobacterium</taxon>
    </lineage>
</organism>
<dbReference type="Proteomes" id="UP000192448">
    <property type="component" value="Unassembled WGS sequence"/>
</dbReference>
<sequence length="146" mass="16804">MKTSIENLDDFTALDPFFRIIEQGLDGLVEPGHFFDFMADDVVTEYVITVPGYPPRVEGRHALAELYRPYGTAMQLDRCFDLSVYHDPHRGVAILEYASEGHTVDGNRPYANRFISVITIRNREVVHWRDYLNPVSVFNALGWPDR</sequence>
<dbReference type="EMBL" id="MVHF01000006">
    <property type="protein sequence ID" value="ORA37206.1"/>
    <property type="molecule type" value="Genomic_DNA"/>
</dbReference>
<name>A0A1X0B5T0_9MYCO</name>
<reference evidence="1 2" key="1">
    <citation type="submission" date="2017-02" db="EMBL/GenBank/DDBJ databases">
        <title>The new phylogeny of genus Mycobacterium.</title>
        <authorList>
            <person name="Tortoli E."/>
            <person name="Trovato A."/>
            <person name="Cirillo D.M."/>
        </authorList>
    </citation>
    <scope>NUCLEOTIDE SEQUENCE [LARGE SCALE GENOMIC DNA]</scope>
    <source>
        <strain evidence="1 2">RW6</strain>
    </source>
</reference>
<dbReference type="STRING" id="1927124.BST13_08635"/>